<feature type="non-terminal residue" evidence="1">
    <location>
        <position position="1"/>
    </location>
</feature>
<dbReference type="EMBL" id="BGPR01103711">
    <property type="protein sequence ID" value="GBM67270.1"/>
    <property type="molecule type" value="Genomic_DNA"/>
</dbReference>
<evidence type="ECO:0000313" key="2">
    <source>
        <dbReference type="Proteomes" id="UP000499080"/>
    </source>
</evidence>
<reference evidence="1 2" key="1">
    <citation type="journal article" date="2019" name="Sci. Rep.">
        <title>Orb-weaving spider Araneus ventricosus genome elucidates the spidroin gene catalogue.</title>
        <authorList>
            <person name="Kono N."/>
            <person name="Nakamura H."/>
            <person name="Ohtoshi R."/>
            <person name="Moran D.A.P."/>
            <person name="Shinohara A."/>
            <person name="Yoshida Y."/>
            <person name="Fujiwara M."/>
            <person name="Mori M."/>
            <person name="Tomita M."/>
            <person name="Arakawa K."/>
        </authorList>
    </citation>
    <scope>NUCLEOTIDE SEQUENCE [LARGE SCALE GENOMIC DNA]</scope>
</reference>
<dbReference type="Proteomes" id="UP000499080">
    <property type="component" value="Unassembled WGS sequence"/>
</dbReference>
<proteinExistence type="predicted"/>
<name>A0A4Y2HPV0_ARAVE</name>
<gene>
    <name evidence="1" type="ORF">AVEN_29872_1</name>
</gene>
<sequence>SAAENREEQLTWPHAYLTARPGTPTSQAKEHLSIGRNSQKYLLRKTTQTIHEFHSEQRHSH</sequence>
<dbReference type="AlphaFoldDB" id="A0A4Y2HPV0"/>
<protein>
    <submittedName>
        <fullName evidence="1">Uncharacterized protein</fullName>
    </submittedName>
</protein>
<organism evidence="1 2">
    <name type="scientific">Araneus ventricosus</name>
    <name type="common">Orbweaver spider</name>
    <name type="synonym">Epeira ventricosa</name>
    <dbReference type="NCBI Taxonomy" id="182803"/>
    <lineage>
        <taxon>Eukaryota</taxon>
        <taxon>Metazoa</taxon>
        <taxon>Ecdysozoa</taxon>
        <taxon>Arthropoda</taxon>
        <taxon>Chelicerata</taxon>
        <taxon>Arachnida</taxon>
        <taxon>Araneae</taxon>
        <taxon>Araneomorphae</taxon>
        <taxon>Entelegynae</taxon>
        <taxon>Araneoidea</taxon>
        <taxon>Araneidae</taxon>
        <taxon>Araneus</taxon>
    </lineage>
</organism>
<accession>A0A4Y2HPV0</accession>
<comment type="caution">
    <text evidence="1">The sequence shown here is derived from an EMBL/GenBank/DDBJ whole genome shotgun (WGS) entry which is preliminary data.</text>
</comment>
<keyword evidence="2" id="KW-1185">Reference proteome</keyword>
<evidence type="ECO:0000313" key="1">
    <source>
        <dbReference type="EMBL" id="GBM67270.1"/>
    </source>
</evidence>